<reference evidence="2" key="2">
    <citation type="submission" date="2025-08" db="UniProtKB">
        <authorList>
            <consortium name="Ensembl"/>
        </authorList>
    </citation>
    <scope>IDENTIFICATION</scope>
</reference>
<dbReference type="Ensembl" id="ENSCSET00000034351.1">
    <property type="protein sequence ID" value="ENSCSEP00000033914.1"/>
    <property type="gene ID" value="ENSCSEG00000021745.1"/>
</dbReference>
<sequence length="93" mass="10680">MRLVTFHLWLQHIRKLSSLDLQTGGSKTKQARQNMSTGELMLKAAVHFTVGRLCQKVGEEHHRPFSRQIIAALAETTFRQCDIFARDLEAFAR</sequence>
<dbReference type="InterPro" id="IPR009072">
    <property type="entry name" value="Histone-fold"/>
</dbReference>
<protein>
    <recommendedName>
        <fullName evidence="1">Centromere protein S</fullName>
    </recommendedName>
</protein>
<dbReference type="GO" id="GO:0046982">
    <property type="term" value="F:protein heterodimerization activity"/>
    <property type="evidence" value="ECO:0007669"/>
    <property type="project" value="InterPro"/>
</dbReference>
<proteinExistence type="predicted"/>
<evidence type="ECO:0000313" key="2">
    <source>
        <dbReference type="Ensembl" id="ENSCSEP00000033914.1"/>
    </source>
</evidence>
<reference evidence="2" key="3">
    <citation type="submission" date="2025-09" db="UniProtKB">
        <authorList>
            <consortium name="Ensembl"/>
        </authorList>
    </citation>
    <scope>IDENTIFICATION</scope>
</reference>
<dbReference type="Proteomes" id="UP000265120">
    <property type="component" value="Chromosome 11"/>
</dbReference>
<evidence type="ECO:0000256" key="1">
    <source>
        <dbReference type="ARBA" id="ARBA00016400"/>
    </source>
</evidence>
<dbReference type="CDD" id="cd22919">
    <property type="entry name" value="HFD_CENP-S"/>
    <property type="match status" value="1"/>
</dbReference>
<dbReference type="InterPro" id="IPR029003">
    <property type="entry name" value="CENP-S/Mhf1"/>
</dbReference>
<keyword evidence="3" id="KW-1185">Reference proteome</keyword>
<dbReference type="AlphaFoldDB" id="A0A3P8X474"/>
<accession>A0A3P8X474</accession>
<organism evidence="2 3">
    <name type="scientific">Cynoglossus semilaevis</name>
    <name type="common">Tongue sole</name>
    <dbReference type="NCBI Taxonomy" id="244447"/>
    <lineage>
        <taxon>Eukaryota</taxon>
        <taxon>Metazoa</taxon>
        <taxon>Chordata</taxon>
        <taxon>Craniata</taxon>
        <taxon>Vertebrata</taxon>
        <taxon>Euteleostomi</taxon>
        <taxon>Actinopterygii</taxon>
        <taxon>Neopterygii</taxon>
        <taxon>Teleostei</taxon>
        <taxon>Neoteleostei</taxon>
        <taxon>Acanthomorphata</taxon>
        <taxon>Carangaria</taxon>
        <taxon>Pleuronectiformes</taxon>
        <taxon>Pleuronectoidei</taxon>
        <taxon>Cynoglossidae</taxon>
        <taxon>Cynoglossinae</taxon>
        <taxon>Cynoglossus</taxon>
    </lineage>
</organism>
<dbReference type="Gene3D" id="1.10.20.10">
    <property type="entry name" value="Histone, subunit A"/>
    <property type="match status" value="1"/>
</dbReference>
<dbReference type="Pfam" id="PF15630">
    <property type="entry name" value="CENP-S"/>
    <property type="match status" value="1"/>
</dbReference>
<name>A0A3P8X474_CYNSE</name>
<dbReference type="STRING" id="244447.ENSCSEP00000033914"/>
<dbReference type="GeneTree" id="ENSGT00940000177927"/>
<dbReference type="InParanoid" id="A0A3P8X474"/>
<reference evidence="2 3" key="1">
    <citation type="journal article" date="2014" name="Nat. Genet.">
        <title>Whole-genome sequence of a flatfish provides insights into ZW sex chromosome evolution and adaptation to a benthic lifestyle.</title>
        <authorList>
            <person name="Chen S."/>
            <person name="Zhang G."/>
            <person name="Shao C."/>
            <person name="Huang Q."/>
            <person name="Liu G."/>
            <person name="Zhang P."/>
            <person name="Song W."/>
            <person name="An N."/>
            <person name="Chalopin D."/>
            <person name="Volff J.N."/>
            <person name="Hong Y."/>
            <person name="Li Q."/>
            <person name="Sha Z."/>
            <person name="Zhou H."/>
            <person name="Xie M."/>
            <person name="Yu Q."/>
            <person name="Liu Y."/>
            <person name="Xiang H."/>
            <person name="Wang N."/>
            <person name="Wu K."/>
            <person name="Yang C."/>
            <person name="Zhou Q."/>
            <person name="Liao X."/>
            <person name="Yang L."/>
            <person name="Hu Q."/>
            <person name="Zhang J."/>
            <person name="Meng L."/>
            <person name="Jin L."/>
            <person name="Tian Y."/>
            <person name="Lian J."/>
            <person name="Yang J."/>
            <person name="Miao G."/>
            <person name="Liu S."/>
            <person name="Liang Z."/>
            <person name="Yan F."/>
            <person name="Li Y."/>
            <person name="Sun B."/>
            <person name="Zhang H."/>
            <person name="Zhang J."/>
            <person name="Zhu Y."/>
            <person name="Du M."/>
            <person name="Zhao Y."/>
            <person name="Schartl M."/>
            <person name="Tang Q."/>
            <person name="Wang J."/>
        </authorList>
    </citation>
    <scope>NUCLEOTIDE SEQUENCE</scope>
</reference>
<dbReference type="GO" id="GO:0071821">
    <property type="term" value="C:FANCM-MHF complex"/>
    <property type="evidence" value="ECO:0007669"/>
    <property type="project" value="InterPro"/>
</dbReference>
<evidence type="ECO:0000313" key="3">
    <source>
        <dbReference type="Proteomes" id="UP000265120"/>
    </source>
</evidence>